<reference evidence="2 3" key="1">
    <citation type="submission" date="2019-02" db="EMBL/GenBank/DDBJ databases">
        <title>Genome sequencing of the rare red list fungi Bondarzewia mesenterica.</title>
        <authorList>
            <person name="Buettner E."/>
            <person name="Kellner H."/>
        </authorList>
    </citation>
    <scope>NUCLEOTIDE SEQUENCE [LARGE SCALE GENOMIC DNA]</scope>
    <source>
        <strain evidence="2 3">DSM 108281</strain>
    </source>
</reference>
<evidence type="ECO:0000259" key="1">
    <source>
        <dbReference type="Pfam" id="PF21530"/>
    </source>
</evidence>
<dbReference type="InterPro" id="IPR027417">
    <property type="entry name" value="P-loop_NTPase"/>
</dbReference>
<comment type="caution">
    <text evidence="2">The sequence shown here is derived from an EMBL/GenBank/DDBJ whole genome shotgun (WGS) entry which is preliminary data.</text>
</comment>
<proteinExistence type="predicted"/>
<dbReference type="CDD" id="cd18809">
    <property type="entry name" value="SF1_C_RecD"/>
    <property type="match status" value="1"/>
</dbReference>
<organism evidence="2 3">
    <name type="scientific">Bondarzewia mesenterica</name>
    <dbReference type="NCBI Taxonomy" id="1095465"/>
    <lineage>
        <taxon>Eukaryota</taxon>
        <taxon>Fungi</taxon>
        <taxon>Dikarya</taxon>
        <taxon>Basidiomycota</taxon>
        <taxon>Agaricomycotina</taxon>
        <taxon>Agaricomycetes</taxon>
        <taxon>Russulales</taxon>
        <taxon>Bondarzewiaceae</taxon>
        <taxon>Bondarzewia</taxon>
    </lineage>
</organism>
<sequence>MQLTPESDAFAHWLLEVGSGQGLAADKSIKLPANIKMVDNTMDGLINALYPEIAGGPKPDHYFLDHTILSSKNDTVDDINHSILAQFPGEESIVIGIDKMIGVMQAYPMEYLNSINVSGLPLAHLKIKYGCPLMLLCNLSPSSGLCNGTRMILLDIKSRVLQCRILGGRHAGKVVFILRITIEPSAEDLPISLSRRQFPVHLAFAMTINKAQGQSVKHVSIDLHILIFSHGQLYVALSRCTSGVRIKVLFPEGSDDTRTKNIVYTEVLSSLLNHQFHILACIIQVVLEKEKSHL</sequence>
<name>A0A4S4LQN3_9AGAM</name>
<dbReference type="Gene3D" id="3.40.50.300">
    <property type="entry name" value="P-loop containing nucleotide triphosphate hydrolases"/>
    <property type="match status" value="1"/>
</dbReference>
<dbReference type="SUPFAM" id="SSF52540">
    <property type="entry name" value="P-loop containing nucleoside triphosphate hydrolases"/>
    <property type="match status" value="1"/>
</dbReference>
<dbReference type="EMBL" id="SGPL01000316">
    <property type="protein sequence ID" value="THH13908.1"/>
    <property type="molecule type" value="Genomic_DNA"/>
</dbReference>
<dbReference type="Proteomes" id="UP000310158">
    <property type="component" value="Unassembled WGS sequence"/>
</dbReference>
<dbReference type="PANTHER" id="PTHR10492:SF57">
    <property type="entry name" value="ATP-DEPENDENT DNA HELICASE"/>
    <property type="match status" value="1"/>
</dbReference>
<dbReference type="AlphaFoldDB" id="A0A4S4LQN3"/>
<evidence type="ECO:0000313" key="3">
    <source>
        <dbReference type="Proteomes" id="UP000310158"/>
    </source>
</evidence>
<keyword evidence="3" id="KW-1185">Reference proteome</keyword>
<accession>A0A4S4LQN3</accession>
<gene>
    <name evidence="2" type="ORF">EW146_g6362</name>
</gene>
<protein>
    <recommendedName>
        <fullName evidence="1">DNA helicase Pif1-like 2B domain-containing protein</fullName>
    </recommendedName>
</protein>
<dbReference type="PANTHER" id="PTHR10492">
    <property type="match status" value="1"/>
</dbReference>
<feature type="domain" description="DNA helicase Pif1-like 2B" evidence="1">
    <location>
        <begin position="110"/>
        <end position="153"/>
    </location>
</feature>
<dbReference type="InterPro" id="IPR049163">
    <property type="entry name" value="Pif1-like_2B_dom"/>
</dbReference>
<dbReference type="OrthoDB" id="3353471at2759"/>
<dbReference type="Pfam" id="PF21530">
    <property type="entry name" value="Pif1_2B_dom"/>
    <property type="match status" value="1"/>
</dbReference>
<evidence type="ECO:0000313" key="2">
    <source>
        <dbReference type="EMBL" id="THH13908.1"/>
    </source>
</evidence>